<keyword evidence="2" id="KW-1185">Reference proteome</keyword>
<evidence type="ECO:0000313" key="2">
    <source>
        <dbReference type="Proteomes" id="UP000215383"/>
    </source>
</evidence>
<dbReference type="GeneID" id="78507430"/>
<dbReference type="Proteomes" id="UP000215383">
    <property type="component" value="Chromosome 1"/>
</dbReference>
<sequence>MKIWKIISLLMLSIIFCGVEVKGFANSAYGDVIWSNNYEQIRQNYQLGKYNDGYSNEGYRQVYPDIKDGHFNIYWGQSFDELSADYELKWGVWGTDIAHYALQLNKIYKKGSPYLVLWFNKEKLYRIWMYYPRGLNQGKKHRKRVENYLIEKFGTPTVHGENILCWEDTSIKVNEKEEQKLEKKFYHNVFHAKKHIKWNKNDNK</sequence>
<evidence type="ECO:0000313" key="1">
    <source>
        <dbReference type="EMBL" id="SNV01433.1"/>
    </source>
</evidence>
<reference evidence="1 2" key="1">
    <citation type="submission" date="2017-06" db="EMBL/GenBank/DDBJ databases">
        <authorList>
            <consortium name="Pathogen Informatics"/>
        </authorList>
    </citation>
    <scope>NUCLEOTIDE SEQUENCE [LARGE SCALE GENOMIC DNA]</scope>
    <source>
        <strain evidence="1 2">NCTC10570</strain>
    </source>
</reference>
<gene>
    <name evidence="1" type="ORF">SAMEA4364220_01432</name>
</gene>
<protein>
    <submittedName>
        <fullName evidence="1">Uncharacterized protein</fullName>
    </submittedName>
</protein>
<dbReference type="RefSeq" id="WP_027889399.1">
    <property type="nucleotide sequence ID" value="NZ_LT906446.1"/>
</dbReference>
<dbReference type="AlphaFoldDB" id="A0A239TXK5"/>
<organism evidence="1 2">
    <name type="scientific">Megamonas hypermegale</name>
    <dbReference type="NCBI Taxonomy" id="158847"/>
    <lineage>
        <taxon>Bacteria</taxon>
        <taxon>Bacillati</taxon>
        <taxon>Bacillota</taxon>
        <taxon>Negativicutes</taxon>
        <taxon>Selenomonadales</taxon>
        <taxon>Selenomonadaceae</taxon>
        <taxon>Megamonas</taxon>
    </lineage>
</organism>
<name>A0A239TXK5_9FIRM</name>
<dbReference type="EMBL" id="LT906446">
    <property type="protein sequence ID" value="SNV01433.1"/>
    <property type="molecule type" value="Genomic_DNA"/>
</dbReference>
<accession>A0A239TXK5</accession>
<proteinExistence type="predicted"/>